<dbReference type="STRING" id="1048340.SAMN05444487_1043"/>
<dbReference type="PANTHER" id="PTHR43884">
    <property type="entry name" value="ACYL-COA DEHYDROGENASE"/>
    <property type="match status" value="1"/>
</dbReference>
<evidence type="ECO:0000256" key="4">
    <source>
        <dbReference type="ARBA" id="ARBA00022827"/>
    </source>
</evidence>
<dbReference type="Gene3D" id="1.20.140.10">
    <property type="entry name" value="Butyryl-CoA Dehydrogenase, subunit A, domain 3"/>
    <property type="match status" value="1"/>
</dbReference>
<evidence type="ECO:0000256" key="2">
    <source>
        <dbReference type="ARBA" id="ARBA00009347"/>
    </source>
</evidence>
<evidence type="ECO:0000256" key="5">
    <source>
        <dbReference type="ARBA" id="ARBA00023002"/>
    </source>
</evidence>
<evidence type="ECO:0000256" key="6">
    <source>
        <dbReference type="RuleBase" id="RU362125"/>
    </source>
</evidence>
<keyword evidence="4 6" id="KW-0274">FAD</keyword>
<organism evidence="10 11">
    <name type="scientific">Marininema mesophilum</name>
    <dbReference type="NCBI Taxonomy" id="1048340"/>
    <lineage>
        <taxon>Bacteria</taxon>
        <taxon>Bacillati</taxon>
        <taxon>Bacillota</taxon>
        <taxon>Bacilli</taxon>
        <taxon>Bacillales</taxon>
        <taxon>Thermoactinomycetaceae</taxon>
        <taxon>Marininema</taxon>
    </lineage>
</organism>
<dbReference type="Gene3D" id="1.10.540.10">
    <property type="entry name" value="Acyl-CoA dehydrogenase/oxidase, N-terminal domain"/>
    <property type="match status" value="1"/>
</dbReference>
<dbReference type="Pfam" id="PF00441">
    <property type="entry name" value="Acyl-CoA_dh_1"/>
    <property type="match status" value="1"/>
</dbReference>
<evidence type="ECO:0000313" key="11">
    <source>
        <dbReference type="Proteomes" id="UP000198534"/>
    </source>
</evidence>
<dbReference type="GO" id="GO:0003995">
    <property type="term" value="F:acyl-CoA dehydrogenase activity"/>
    <property type="evidence" value="ECO:0007669"/>
    <property type="project" value="InterPro"/>
</dbReference>
<dbReference type="GO" id="GO:0050660">
    <property type="term" value="F:flavin adenine dinucleotide binding"/>
    <property type="evidence" value="ECO:0007669"/>
    <property type="project" value="InterPro"/>
</dbReference>
<dbReference type="InterPro" id="IPR006091">
    <property type="entry name" value="Acyl-CoA_Oxase/DH_mid-dom"/>
</dbReference>
<dbReference type="Gene3D" id="2.40.110.10">
    <property type="entry name" value="Butyryl-CoA Dehydrogenase, subunit A, domain 2"/>
    <property type="match status" value="1"/>
</dbReference>
<proteinExistence type="inferred from homology"/>
<dbReference type="EMBL" id="FNNQ01000004">
    <property type="protein sequence ID" value="SDW51183.1"/>
    <property type="molecule type" value="Genomic_DNA"/>
</dbReference>
<evidence type="ECO:0000259" key="8">
    <source>
        <dbReference type="Pfam" id="PF02770"/>
    </source>
</evidence>
<accession>A0A1H2U4P6</accession>
<comment type="cofactor">
    <cofactor evidence="1 6">
        <name>FAD</name>
        <dbReference type="ChEBI" id="CHEBI:57692"/>
    </cofactor>
</comment>
<dbReference type="PROSITE" id="PS00073">
    <property type="entry name" value="ACYL_COA_DH_2"/>
    <property type="match status" value="1"/>
</dbReference>
<sequence length="387" mass="43438">MERGLFTQEHQILRQAFRRFLEREAVPYMDEWEANRLIPREFWQKLGEEGYLCPSVEEKYGGMGADFAFSVVIQEELEKVASGLMGVGLHSDIVVPYIERYATEEQKERWLPGCLTGETITAVAMTEPGTGSDLAAITTTAKREGDHYLLNGQKTFISNGIHADLIIVACKTDLSAEPAHHGVSLLIVEKDTPGFSRGRKLDKIGLHSQDTAELIFEDCQVPATNLLGQEGAGFRYLMQQLQQERLVVAITAQVAAEEMFRMTAEYVGSRKVFGRPLVHFQNTQFLLAEMATEIQLGRTFVDTLIKEHMAGQSIEQKVSMAKWWISEKAKEIAAKCMQLHGGYGYMEEYPIARRYRDIAVTSIYAGTTEVMKGIIAKGLQKGIPLFE</sequence>
<feature type="domain" description="Acyl-CoA dehydrogenase/oxidase C-terminal" evidence="7">
    <location>
        <begin position="231"/>
        <end position="379"/>
    </location>
</feature>
<dbReference type="InterPro" id="IPR009075">
    <property type="entry name" value="AcylCo_DH/oxidase_C"/>
</dbReference>
<dbReference type="FunFam" id="1.20.140.10:FF:000001">
    <property type="entry name" value="Acyl-CoA dehydrogenase"/>
    <property type="match status" value="1"/>
</dbReference>
<keyword evidence="3 6" id="KW-0285">Flavoprotein</keyword>
<evidence type="ECO:0000259" key="7">
    <source>
        <dbReference type="Pfam" id="PF00441"/>
    </source>
</evidence>
<dbReference type="InterPro" id="IPR036250">
    <property type="entry name" value="AcylCo_DH-like_C"/>
</dbReference>
<dbReference type="RefSeq" id="WP_091737083.1">
    <property type="nucleotide sequence ID" value="NZ_FNNQ01000004.1"/>
</dbReference>
<dbReference type="FunFam" id="2.40.110.10:FF:000002">
    <property type="entry name" value="Acyl-CoA dehydrogenase fadE12"/>
    <property type="match status" value="1"/>
</dbReference>
<feature type="domain" description="Acyl-CoA oxidase/dehydrogenase middle" evidence="8">
    <location>
        <begin position="122"/>
        <end position="219"/>
    </location>
</feature>
<comment type="similarity">
    <text evidence="2 6">Belongs to the acyl-CoA dehydrogenase family.</text>
</comment>
<dbReference type="InterPro" id="IPR037069">
    <property type="entry name" value="AcylCoA_DH/ox_N_sf"/>
</dbReference>
<evidence type="ECO:0000256" key="3">
    <source>
        <dbReference type="ARBA" id="ARBA00022630"/>
    </source>
</evidence>
<dbReference type="PANTHER" id="PTHR43884:SF12">
    <property type="entry name" value="ISOVALERYL-COA DEHYDROGENASE, MITOCHONDRIAL-RELATED"/>
    <property type="match status" value="1"/>
</dbReference>
<evidence type="ECO:0000313" key="10">
    <source>
        <dbReference type="EMBL" id="SDW51183.1"/>
    </source>
</evidence>
<evidence type="ECO:0000259" key="9">
    <source>
        <dbReference type="Pfam" id="PF02771"/>
    </source>
</evidence>
<gene>
    <name evidence="10" type="ORF">SAMN05444487_1043</name>
</gene>
<name>A0A1H2U4P6_9BACL</name>
<dbReference type="InterPro" id="IPR006089">
    <property type="entry name" value="Acyl-CoA_DH_CS"/>
</dbReference>
<dbReference type="Pfam" id="PF02771">
    <property type="entry name" value="Acyl-CoA_dh_N"/>
    <property type="match status" value="1"/>
</dbReference>
<dbReference type="InterPro" id="IPR013786">
    <property type="entry name" value="AcylCoA_DH/ox_N"/>
</dbReference>
<dbReference type="Pfam" id="PF02770">
    <property type="entry name" value="Acyl-CoA_dh_M"/>
    <property type="match status" value="1"/>
</dbReference>
<dbReference type="SUPFAM" id="SSF56645">
    <property type="entry name" value="Acyl-CoA dehydrogenase NM domain-like"/>
    <property type="match status" value="1"/>
</dbReference>
<dbReference type="InterPro" id="IPR046373">
    <property type="entry name" value="Acyl-CoA_Oxase/DH_mid-dom_sf"/>
</dbReference>
<dbReference type="InterPro" id="IPR009100">
    <property type="entry name" value="AcylCoA_DH/oxidase_NM_dom_sf"/>
</dbReference>
<dbReference type="Proteomes" id="UP000198534">
    <property type="component" value="Unassembled WGS sequence"/>
</dbReference>
<feature type="domain" description="Acyl-CoA dehydrogenase/oxidase N-terminal" evidence="9">
    <location>
        <begin position="7"/>
        <end position="118"/>
    </location>
</feature>
<dbReference type="FunFam" id="1.10.540.10:FF:000009">
    <property type="entry name" value="Probable acyl-CoA dehydrogenase"/>
    <property type="match status" value="1"/>
</dbReference>
<keyword evidence="5 6" id="KW-0560">Oxidoreductase</keyword>
<keyword evidence="11" id="KW-1185">Reference proteome</keyword>
<dbReference type="SUPFAM" id="SSF47203">
    <property type="entry name" value="Acyl-CoA dehydrogenase C-terminal domain-like"/>
    <property type="match status" value="1"/>
</dbReference>
<dbReference type="OrthoDB" id="9802447at2"/>
<evidence type="ECO:0000256" key="1">
    <source>
        <dbReference type="ARBA" id="ARBA00001974"/>
    </source>
</evidence>
<reference evidence="10 11" key="1">
    <citation type="submission" date="2016-10" db="EMBL/GenBank/DDBJ databases">
        <authorList>
            <person name="de Groot N.N."/>
        </authorList>
    </citation>
    <scope>NUCLEOTIDE SEQUENCE [LARGE SCALE GENOMIC DNA]</scope>
    <source>
        <strain evidence="10 11">DSM 45610</strain>
    </source>
</reference>
<protein>
    <submittedName>
        <fullName evidence="10">Acyl-CoA dehydrogenase</fullName>
    </submittedName>
</protein>
<dbReference type="AlphaFoldDB" id="A0A1H2U4P6"/>